<sequence>MDITADWERTRQEVAEQATAYPELYIPRLGGTAGETVDLAPLWDRAVAARTAPGQLPPEPSVDLLAEEAGGLALRLRAALRAFTRRRDGLTFVSDEPEGPQEGPAGPADGAIALTMWSPGGDSLGGPWWANTRLFVYLGEHKEVLIHAPKAEFIVATADIPFPENPFTDHTRFVDSVSDPRSCILGAHIATVYRAHLARSVVRGIIANRPTPDAAAITAEEFLRTLEED</sequence>
<evidence type="ECO:0000313" key="2">
    <source>
        <dbReference type="Proteomes" id="UP001049518"/>
    </source>
</evidence>
<reference evidence="1" key="1">
    <citation type="submission" date="2020-07" db="EMBL/GenBank/DDBJ databases">
        <authorList>
            <person name="Tarantini F.S."/>
            <person name="Hong K.W."/>
            <person name="Chan K.G."/>
        </authorList>
    </citation>
    <scope>NUCLEOTIDE SEQUENCE</scope>
    <source>
        <strain evidence="1">32-07</strain>
    </source>
</reference>
<name>A0ABX8QUW9_9ACTN</name>
<dbReference type="Proteomes" id="UP001049518">
    <property type="component" value="Chromosome"/>
</dbReference>
<accession>A0ABX8QUW9</accession>
<proteinExistence type="predicted"/>
<dbReference type="RefSeq" id="WP_231335369.1">
    <property type="nucleotide sequence ID" value="NZ_CP059572.1"/>
</dbReference>
<evidence type="ECO:0000313" key="1">
    <source>
        <dbReference type="EMBL" id="QXJ22166.1"/>
    </source>
</evidence>
<protein>
    <submittedName>
        <fullName evidence="1">Uncharacterized protein</fullName>
    </submittedName>
</protein>
<organism evidence="1 2">
    <name type="scientific">Actinomadura graeca</name>
    <dbReference type="NCBI Taxonomy" id="2750812"/>
    <lineage>
        <taxon>Bacteria</taxon>
        <taxon>Bacillati</taxon>
        <taxon>Actinomycetota</taxon>
        <taxon>Actinomycetes</taxon>
        <taxon>Streptosporangiales</taxon>
        <taxon>Thermomonosporaceae</taxon>
        <taxon>Actinomadura</taxon>
    </lineage>
</organism>
<gene>
    <name evidence="1" type="ORF">AGRA3207_003125</name>
</gene>
<keyword evidence="2" id="KW-1185">Reference proteome</keyword>
<dbReference type="EMBL" id="CP059572">
    <property type="protein sequence ID" value="QXJ22166.1"/>
    <property type="molecule type" value="Genomic_DNA"/>
</dbReference>